<organism evidence="5 6">
    <name type="scientific">Rheinheimera aquimaris</name>
    <dbReference type="NCBI Taxonomy" id="412437"/>
    <lineage>
        <taxon>Bacteria</taxon>
        <taxon>Pseudomonadati</taxon>
        <taxon>Pseudomonadota</taxon>
        <taxon>Gammaproteobacteria</taxon>
        <taxon>Chromatiales</taxon>
        <taxon>Chromatiaceae</taxon>
        <taxon>Rheinheimera</taxon>
    </lineage>
</organism>
<dbReference type="SMART" id="SM00448">
    <property type="entry name" value="REC"/>
    <property type="match status" value="1"/>
</dbReference>
<evidence type="ECO:0000313" key="5">
    <source>
        <dbReference type="EMBL" id="GAA0555544.1"/>
    </source>
</evidence>
<feature type="modified residue" description="4-aspartylphosphate" evidence="1">
    <location>
        <position position="71"/>
    </location>
</feature>
<protein>
    <submittedName>
        <fullName evidence="5">Response regulator</fullName>
    </submittedName>
</protein>
<dbReference type="PANTHER" id="PTHR43228:SF1">
    <property type="entry name" value="TWO-COMPONENT RESPONSE REGULATOR ARR22"/>
    <property type="match status" value="1"/>
</dbReference>
<gene>
    <name evidence="5" type="ORF">GCM10009098_24320</name>
</gene>
<evidence type="ECO:0000256" key="1">
    <source>
        <dbReference type="PROSITE-ProRule" id="PRU00169"/>
    </source>
</evidence>
<dbReference type="RefSeq" id="WP_226766796.1">
    <property type="nucleotide sequence ID" value="NZ_BAAAEO010000003.1"/>
</dbReference>
<dbReference type="InterPro" id="IPR019734">
    <property type="entry name" value="TPR_rpt"/>
</dbReference>
<evidence type="ECO:0000313" key="6">
    <source>
        <dbReference type="Proteomes" id="UP001501169"/>
    </source>
</evidence>
<dbReference type="PROSITE" id="PS50110">
    <property type="entry name" value="RESPONSE_REGULATORY"/>
    <property type="match status" value="1"/>
</dbReference>
<dbReference type="CDD" id="cd17589">
    <property type="entry name" value="REC_TPR"/>
    <property type="match status" value="1"/>
</dbReference>
<feature type="repeat" description="TPR" evidence="2">
    <location>
        <begin position="245"/>
        <end position="278"/>
    </location>
</feature>
<keyword evidence="3" id="KW-0175">Coiled coil</keyword>
<reference evidence="5 6" key="1">
    <citation type="journal article" date="2019" name="Int. J. Syst. Evol. Microbiol.">
        <title>The Global Catalogue of Microorganisms (GCM) 10K type strain sequencing project: providing services to taxonomists for standard genome sequencing and annotation.</title>
        <authorList>
            <consortium name="The Broad Institute Genomics Platform"/>
            <consortium name="The Broad Institute Genome Sequencing Center for Infectious Disease"/>
            <person name="Wu L."/>
            <person name="Ma J."/>
        </authorList>
    </citation>
    <scope>NUCLEOTIDE SEQUENCE [LARGE SCALE GENOMIC DNA]</scope>
    <source>
        <strain evidence="5 6">JCM 14331</strain>
    </source>
</reference>
<dbReference type="InterPro" id="IPR011990">
    <property type="entry name" value="TPR-like_helical_dom_sf"/>
</dbReference>
<keyword evidence="2" id="KW-0802">TPR repeat</keyword>
<dbReference type="SUPFAM" id="SSF52172">
    <property type="entry name" value="CheY-like"/>
    <property type="match status" value="1"/>
</dbReference>
<dbReference type="SUPFAM" id="SSF48452">
    <property type="entry name" value="TPR-like"/>
    <property type="match status" value="1"/>
</dbReference>
<dbReference type="InterPro" id="IPR052048">
    <property type="entry name" value="ST_Response_Regulator"/>
</dbReference>
<evidence type="ECO:0000256" key="3">
    <source>
        <dbReference type="SAM" id="Coils"/>
    </source>
</evidence>
<dbReference type="Proteomes" id="UP001501169">
    <property type="component" value="Unassembled WGS sequence"/>
</dbReference>
<proteinExistence type="predicted"/>
<dbReference type="Pfam" id="PF00072">
    <property type="entry name" value="Response_reg"/>
    <property type="match status" value="1"/>
</dbReference>
<keyword evidence="6" id="KW-1185">Reference proteome</keyword>
<dbReference type="PANTHER" id="PTHR43228">
    <property type="entry name" value="TWO-COMPONENT RESPONSE REGULATOR"/>
    <property type="match status" value="1"/>
</dbReference>
<dbReference type="InterPro" id="IPR001789">
    <property type="entry name" value="Sig_transdc_resp-reg_receiver"/>
</dbReference>
<keyword evidence="1" id="KW-0597">Phosphoprotein</keyword>
<dbReference type="InterPro" id="IPR011006">
    <property type="entry name" value="CheY-like_superfamily"/>
</dbReference>
<dbReference type="Gene3D" id="1.25.40.10">
    <property type="entry name" value="Tetratricopeptide repeat domain"/>
    <property type="match status" value="2"/>
</dbReference>
<evidence type="ECO:0000256" key="2">
    <source>
        <dbReference type="PROSITE-ProRule" id="PRU00339"/>
    </source>
</evidence>
<comment type="caution">
    <text evidence="5">The sequence shown here is derived from an EMBL/GenBank/DDBJ whole genome shotgun (WGS) entry which is preliminary data.</text>
</comment>
<dbReference type="EMBL" id="BAAAEO010000003">
    <property type="protein sequence ID" value="GAA0555544.1"/>
    <property type="molecule type" value="Genomic_DNA"/>
</dbReference>
<feature type="coiled-coil region" evidence="3">
    <location>
        <begin position="444"/>
        <end position="471"/>
    </location>
</feature>
<dbReference type="Gene3D" id="3.40.50.2300">
    <property type="match status" value="1"/>
</dbReference>
<feature type="domain" description="Response regulatory" evidence="4">
    <location>
        <begin position="21"/>
        <end position="140"/>
    </location>
</feature>
<sequence length="562" mass="64410">MHNQPDYCVVGMDASFYRCKQILIIDDCAPVRTSIKAMAQQIGFESIHLARDANEAIAKCHEIPFDFILSDFNLGEGKDGYQLFETLKTRQLLAPLNCFIMVSAENQRQIVHGMIELQPDDYLLKPFTYQQLEERISRAVKGRIALRKIYVSLFAQDYQNAITECDNAVVQKPEFAAAALRIKGELLLKLRNYAEAEAFYQQVLQQYKTSAWARLGHAVACFYQQRWDDTELQLADLTQFDETKVEALDWLSRLYVKYRRFEIAHDTLYEAVLLSPKNIIRQKTLANLASIIGDKPASARINSKIVAAARHSVNDTAENYLNQARSLVDAAYCGNVLERAVTINNAAKIVDHLAKRFDGSKLTAEITILRSRFLAAKGELADAKQLISEIPLSYQHTITIDSCMDAAKAYFELGDLYASQVYIDKLQHILERDDFLTETQRIMLEMEQLRHEELKNKLKVINTEAAQAYQREDFNTAFDRFAETFDYMPTNPTIAINLMQTLVKGARVTPISQRYVRAAVKLLARSELDDDLMLRFKRYLAQIKALHPDVIPRRRPKEREVL</sequence>
<name>A0ABN1DYI1_9GAMM</name>
<accession>A0ABN1DYI1</accession>
<dbReference type="PROSITE" id="PS50005">
    <property type="entry name" value="TPR"/>
    <property type="match status" value="1"/>
</dbReference>
<evidence type="ECO:0000259" key="4">
    <source>
        <dbReference type="PROSITE" id="PS50110"/>
    </source>
</evidence>